<organism evidence="1 2">
    <name type="scientific">Paramecium tetraurelia</name>
    <dbReference type="NCBI Taxonomy" id="5888"/>
    <lineage>
        <taxon>Eukaryota</taxon>
        <taxon>Sar</taxon>
        <taxon>Alveolata</taxon>
        <taxon>Ciliophora</taxon>
        <taxon>Intramacronucleata</taxon>
        <taxon>Oligohymenophorea</taxon>
        <taxon>Peniculida</taxon>
        <taxon>Parameciidae</taxon>
        <taxon>Paramecium</taxon>
    </lineage>
</organism>
<protein>
    <submittedName>
        <fullName evidence="1">Uncharacterized protein</fullName>
    </submittedName>
</protein>
<dbReference type="Proteomes" id="UP000000600">
    <property type="component" value="Unassembled WGS sequence"/>
</dbReference>
<dbReference type="InParanoid" id="A0BKD9"/>
<evidence type="ECO:0000313" key="2">
    <source>
        <dbReference type="Proteomes" id="UP000000600"/>
    </source>
</evidence>
<dbReference type="HOGENOM" id="CLU_039896_0_0_1"/>
<dbReference type="AlphaFoldDB" id="A0BKD9"/>
<keyword evidence="2" id="KW-1185">Reference proteome</keyword>
<gene>
    <name evidence="1" type="ORF">GSPATT00029637001</name>
</gene>
<proteinExistence type="predicted"/>
<dbReference type="RefSeq" id="XP_001426404.1">
    <property type="nucleotide sequence ID" value="XM_001426367.1"/>
</dbReference>
<dbReference type="GeneID" id="5012191"/>
<dbReference type="KEGG" id="ptm:GSPATT00029637001"/>
<dbReference type="OrthoDB" id="297511at2759"/>
<name>A0BKD9_PARTE</name>
<reference evidence="1 2" key="1">
    <citation type="journal article" date="2006" name="Nature">
        <title>Global trends of whole-genome duplications revealed by the ciliate Paramecium tetraurelia.</title>
        <authorList>
            <consortium name="Genoscope"/>
            <person name="Aury J.-M."/>
            <person name="Jaillon O."/>
            <person name="Duret L."/>
            <person name="Noel B."/>
            <person name="Jubin C."/>
            <person name="Porcel B.M."/>
            <person name="Segurens B."/>
            <person name="Daubin V."/>
            <person name="Anthouard V."/>
            <person name="Aiach N."/>
            <person name="Arnaiz O."/>
            <person name="Billaut A."/>
            <person name="Beisson J."/>
            <person name="Blanc I."/>
            <person name="Bouhouche K."/>
            <person name="Camara F."/>
            <person name="Duharcourt S."/>
            <person name="Guigo R."/>
            <person name="Gogendeau D."/>
            <person name="Katinka M."/>
            <person name="Keller A.-M."/>
            <person name="Kissmehl R."/>
            <person name="Klotz C."/>
            <person name="Koll F."/>
            <person name="Le Moue A."/>
            <person name="Lepere C."/>
            <person name="Malinsky S."/>
            <person name="Nowacki M."/>
            <person name="Nowak J.K."/>
            <person name="Plattner H."/>
            <person name="Poulain J."/>
            <person name="Ruiz F."/>
            <person name="Serrano V."/>
            <person name="Zagulski M."/>
            <person name="Dessen P."/>
            <person name="Betermier M."/>
            <person name="Weissenbach J."/>
            <person name="Scarpelli C."/>
            <person name="Schachter V."/>
            <person name="Sperling L."/>
            <person name="Meyer E."/>
            <person name="Cohen J."/>
            <person name="Wincker P."/>
        </authorList>
    </citation>
    <scope>NUCLEOTIDE SEQUENCE [LARGE SCALE GENOMIC DNA]</scope>
    <source>
        <strain evidence="1 2">Stock d4-2</strain>
    </source>
</reference>
<accession>A0BKD9</accession>
<evidence type="ECO:0000313" key="1">
    <source>
        <dbReference type="EMBL" id="CAK59006.1"/>
    </source>
</evidence>
<dbReference type="EMBL" id="CT868000">
    <property type="protein sequence ID" value="CAK59006.1"/>
    <property type="molecule type" value="Genomic_DNA"/>
</dbReference>
<sequence length="477" mass="55648">MFYQFFQSKNNPSLSRLSAIRTTERTYDALQVSANVCNNHERIVTEPSTNDCYLVKKQTFGSRHQKNKLNILINNIQNTFKEEIEKIKEEAKLKLVDPQIHIQDILSNSKEDVELLIYKLKKILINKSKRSYCVDIIQEINHFITKLKNLDIKILVTLTLAKIAKYYNLLYYSISLAKNAKRLSDSEALLKYKLKAYSILSQCFLKLRLKQAKIYITKYLMCSWKLKLVNSEFKGYEQLGKYYYYEGNIKMAQLFHDRMLNGESLKFDSSLKRLAISKFEQGSIGKSKKDNHIIDENNLDISSDDEPFEIIFNQDSNDVKINTNKIVASYRKKNRLLNFSIRQQPLYNKTTIKKAQQEVKNANLFISDRSPKQQNVNSLFTEQGNLDLQKLKSLPHSHLRLGELKTPVMLNHLSPNRCLVNYQSLELNKSPQSNRKAEEVDLLFDVGDVHKMSKILNKIITILTKIDEWLQTQNELI</sequence>
<dbReference type="OMA" id="VCNNHER"/>